<accession>A0ABW8YP54</accession>
<proteinExistence type="predicted"/>
<name>A0ABW8YP54_9SPHN</name>
<feature type="signal peptide" evidence="1">
    <location>
        <begin position="1"/>
        <end position="20"/>
    </location>
</feature>
<dbReference type="RefSeq" id="WP_408077929.1">
    <property type="nucleotide sequence ID" value="NZ_JBELQC010000001.1"/>
</dbReference>
<keyword evidence="3" id="KW-1185">Reference proteome</keyword>
<dbReference type="Proteomes" id="UP001629244">
    <property type="component" value="Unassembled WGS sequence"/>
</dbReference>
<feature type="chain" id="PRO_5046756440" description="Lipoprotein" evidence="1">
    <location>
        <begin position="21"/>
        <end position="212"/>
    </location>
</feature>
<keyword evidence="1" id="KW-0732">Signal</keyword>
<reference evidence="2 3" key="1">
    <citation type="submission" date="2024-06" db="EMBL/GenBank/DDBJ databases">
        <authorList>
            <person name="Kaempfer P."/>
            <person name="Viver T."/>
        </authorList>
    </citation>
    <scope>NUCLEOTIDE SEQUENCE [LARGE SCALE GENOMIC DNA]</scope>
    <source>
        <strain evidence="2 3">ST-64</strain>
    </source>
</reference>
<sequence>MKLRNLAIAASIPLALGACARSGDIAEGGITAVRSACPRVGVPAGTGDITLFNPADSTAASAIDVTATLTNVTSTCDDSGEMIRTDIAFEVLGGRRSTEGAREVTLPYFVTVVQGGSSVVSKRVAQVTLRFEPGQLRAQTRGTATSYVSRAAATLPEDIRRQILAKRKAGDETAAMDPLARPEIRQAVLRATFEALVGFQLTDTQLKYNATR</sequence>
<comment type="caution">
    <text evidence="2">The sequence shown here is derived from an EMBL/GenBank/DDBJ whole genome shotgun (WGS) entry which is preliminary data.</text>
</comment>
<dbReference type="EMBL" id="JBELQC010000001">
    <property type="protein sequence ID" value="MFL9841010.1"/>
    <property type="molecule type" value="Genomic_DNA"/>
</dbReference>
<evidence type="ECO:0008006" key="4">
    <source>
        <dbReference type="Google" id="ProtNLM"/>
    </source>
</evidence>
<dbReference type="PROSITE" id="PS51257">
    <property type="entry name" value="PROKAR_LIPOPROTEIN"/>
    <property type="match status" value="1"/>
</dbReference>
<protein>
    <recommendedName>
        <fullName evidence="4">Lipoprotein</fullName>
    </recommendedName>
</protein>
<evidence type="ECO:0000313" key="2">
    <source>
        <dbReference type="EMBL" id="MFL9841010.1"/>
    </source>
</evidence>
<evidence type="ECO:0000313" key="3">
    <source>
        <dbReference type="Proteomes" id="UP001629244"/>
    </source>
</evidence>
<organism evidence="2 3">
    <name type="scientific">Sphingomonas plantiphila</name>
    <dbReference type="NCBI Taxonomy" id="3163295"/>
    <lineage>
        <taxon>Bacteria</taxon>
        <taxon>Pseudomonadati</taxon>
        <taxon>Pseudomonadota</taxon>
        <taxon>Alphaproteobacteria</taxon>
        <taxon>Sphingomonadales</taxon>
        <taxon>Sphingomonadaceae</taxon>
        <taxon>Sphingomonas</taxon>
    </lineage>
</organism>
<gene>
    <name evidence="2" type="ORF">ABS767_08560</name>
</gene>
<evidence type="ECO:0000256" key="1">
    <source>
        <dbReference type="SAM" id="SignalP"/>
    </source>
</evidence>